<dbReference type="FunFam" id="1.20.120.1220:FF:000001">
    <property type="entry name" value="Type 4 prepilin-like proteins leader peptide-processing enzyme"/>
    <property type="match status" value="1"/>
</dbReference>
<feature type="domain" description="Prepilin peptidase A24 N-terminal" evidence="21">
    <location>
        <begin position="20"/>
        <end position="126"/>
    </location>
</feature>
<keyword evidence="4" id="KW-0997">Cell inner membrane</keyword>
<evidence type="ECO:0000256" key="6">
    <source>
        <dbReference type="ARBA" id="ARBA00022670"/>
    </source>
</evidence>
<dbReference type="InterPro" id="IPR000045">
    <property type="entry name" value="Prepilin_IV_endopep_pep"/>
</dbReference>
<evidence type="ECO:0000256" key="11">
    <source>
        <dbReference type="ARBA" id="ARBA00022989"/>
    </source>
</evidence>
<keyword evidence="7 18" id="KW-0808">Transferase</keyword>
<evidence type="ECO:0000256" key="7">
    <source>
        <dbReference type="ARBA" id="ARBA00022679"/>
    </source>
</evidence>
<feature type="transmembrane region" description="Helical" evidence="19">
    <location>
        <begin position="13"/>
        <end position="34"/>
    </location>
</feature>
<organism evidence="22 23">
    <name type="scientific">Aquicella lusitana</name>
    <dbReference type="NCBI Taxonomy" id="254246"/>
    <lineage>
        <taxon>Bacteria</taxon>
        <taxon>Pseudomonadati</taxon>
        <taxon>Pseudomonadota</taxon>
        <taxon>Gammaproteobacteria</taxon>
        <taxon>Legionellales</taxon>
        <taxon>Coxiellaceae</taxon>
        <taxon>Aquicella</taxon>
    </lineage>
</organism>
<name>A0A370GDB6_9COXI</name>
<dbReference type="GO" id="GO:0005886">
    <property type="term" value="C:plasma membrane"/>
    <property type="evidence" value="ECO:0007669"/>
    <property type="project" value="UniProtKB-SubCell"/>
</dbReference>
<evidence type="ECO:0000259" key="20">
    <source>
        <dbReference type="Pfam" id="PF01478"/>
    </source>
</evidence>
<sequence>MDIVLFFAANPDIFLIVTAILSLFIGSFLNVVIYRLPRMMEQSWSEECRVYLGLKPHAETEKLNLYLPFSHCPQCKKVIRPWHNIPILSYLWLRGQCAYCTAPISIRYPLVEALTCIVSAYVAWKFGFSWQTAAALLFTWIIICLTFIDLDYHLLPDQLTLLLLWLGLFFSIFNLFCTSHDAIIGAIVGYIIFAATQLLFEWTTGKTGMGQGDFKFLAALGAYLGWQMLPLIILLASITGILFAVAHMIVKRHIKSVPLPFGPYLAFAGWIAMLWGNEIMLYYFEMVY</sequence>
<keyword evidence="23" id="KW-1185">Reference proteome</keyword>
<keyword evidence="8" id="KW-0949">S-adenosyl-L-methionine</keyword>
<keyword evidence="12 19" id="KW-0472">Membrane</keyword>
<evidence type="ECO:0000256" key="16">
    <source>
        <dbReference type="ARBA" id="ARBA00071870"/>
    </source>
</evidence>
<evidence type="ECO:0000256" key="10">
    <source>
        <dbReference type="ARBA" id="ARBA00022801"/>
    </source>
</evidence>
<evidence type="ECO:0000259" key="21">
    <source>
        <dbReference type="Pfam" id="PF06750"/>
    </source>
</evidence>
<dbReference type="GO" id="GO:0006465">
    <property type="term" value="P:signal peptide processing"/>
    <property type="evidence" value="ECO:0007669"/>
    <property type="project" value="TreeGrafter"/>
</dbReference>
<feature type="transmembrane region" description="Helical" evidence="19">
    <location>
        <begin position="182"/>
        <end position="204"/>
    </location>
</feature>
<keyword evidence="13 18" id="KW-0511">Multifunctional enzyme</keyword>
<evidence type="ECO:0000256" key="9">
    <source>
        <dbReference type="ARBA" id="ARBA00022692"/>
    </source>
</evidence>
<comment type="function">
    <text evidence="18">Plays an essential role in type IV pili and type II pseudopili formation by proteolytically removing the leader sequence from substrate proteins and subsequently monomethylating the alpha-amino group of the newly exposed N-terminal phenylalanine.</text>
</comment>
<dbReference type="PRINTS" id="PR00864">
    <property type="entry name" value="PREPILNPTASE"/>
</dbReference>
<keyword evidence="3" id="KW-1003">Cell membrane</keyword>
<evidence type="ECO:0000256" key="17">
    <source>
        <dbReference type="RuleBase" id="RU003793"/>
    </source>
</evidence>
<evidence type="ECO:0000313" key="23">
    <source>
        <dbReference type="Proteomes" id="UP000254720"/>
    </source>
</evidence>
<evidence type="ECO:0000256" key="19">
    <source>
        <dbReference type="SAM" id="Phobius"/>
    </source>
</evidence>
<evidence type="ECO:0000313" key="22">
    <source>
        <dbReference type="EMBL" id="RDI41788.1"/>
    </source>
</evidence>
<evidence type="ECO:0000256" key="3">
    <source>
        <dbReference type="ARBA" id="ARBA00022475"/>
    </source>
</evidence>
<dbReference type="EMBL" id="QQAX01000017">
    <property type="protein sequence ID" value="RDI41788.1"/>
    <property type="molecule type" value="Genomic_DNA"/>
</dbReference>
<evidence type="ECO:0000256" key="12">
    <source>
        <dbReference type="ARBA" id="ARBA00023136"/>
    </source>
</evidence>
<evidence type="ECO:0000256" key="14">
    <source>
        <dbReference type="ARBA" id="ARBA00050401"/>
    </source>
</evidence>
<feature type="transmembrane region" description="Helical" evidence="19">
    <location>
        <begin position="261"/>
        <end position="284"/>
    </location>
</feature>
<comment type="subcellular location">
    <subcellularLocation>
        <location evidence="1">Cell inner membrane</location>
        <topology evidence="1">Multi-pass membrane protein</topology>
    </subcellularLocation>
    <subcellularLocation>
        <location evidence="18">Cell membrane</location>
        <topology evidence="18">Multi-pass membrane protein</topology>
    </subcellularLocation>
</comment>
<feature type="transmembrane region" description="Helical" evidence="19">
    <location>
        <begin position="159"/>
        <end position="176"/>
    </location>
</feature>
<dbReference type="Pfam" id="PF01478">
    <property type="entry name" value="Peptidase_A24"/>
    <property type="match status" value="1"/>
</dbReference>
<evidence type="ECO:0000256" key="5">
    <source>
        <dbReference type="ARBA" id="ARBA00022603"/>
    </source>
</evidence>
<comment type="caution">
    <text evidence="22">The sequence shown here is derived from an EMBL/GenBank/DDBJ whole genome shotgun (WGS) entry which is preliminary data.</text>
</comment>
<evidence type="ECO:0000256" key="2">
    <source>
        <dbReference type="ARBA" id="ARBA00005801"/>
    </source>
</evidence>
<dbReference type="GO" id="GO:0004190">
    <property type="term" value="F:aspartic-type endopeptidase activity"/>
    <property type="evidence" value="ECO:0007669"/>
    <property type="project" value="UniProtKB-EC"/>
</dbReference>
<dbReference type="Gene3D" id="1.20.120.1220">
    <property type="match status" value="1"/>
</dbReference>
<keyword evidence="6 18" id="KW-0645">Protease</keyword>
<evidence type="ECO:0000256" key="15">
    <source>
        <dbReference type="ARBA" id="ARBA00067082"/>
    </source>
</evidence>
<proteinExistence type="inferred from homology"/>
<feature type="transmembrane region" description="Helical" evidence="19">
    <location>
        <begin position="216"/>
        <end position="249"/>
    </location>
</feature>
<dbReference type="InterPro" id="IPR050882">
    <property type="entry name" value="Prepilin_peptidase/N-MTase"/>
</dbReference>
<dbReference type="Proteomes" id="UP000254720">
    <property type="component" value="Unassembled WGS sequence"/>
</dbReference>
<dbReference type="PANTHER" id="PTHR30487:SF0">
    <property type="entry name" value="PREPILIN LEADER PEPTIDASE_N-METHYLTRANSFERASE-RELATED"/>
    <property type="match status" value="1"/>
</dbReference>
<reference evidence="22 23" key="1">
    <citation type="submission" date="2018-07" db="EMBL/GenBank/DDBJ databases">
        <title>Genomic Encyclopedia of Type Strains, Phase IV (KMG-IV): sequencing the most valuable type-strain genomes for metagenomic binning, comparative biology and taxonomic classification.</title>
        <authorList>
            <person name="Goeker M."/>
        </authorList>
    </citation>
    <scope>NUCLEOTIDE SEQUENCE [LARGE SCALE GENOMIC DNA]</scope>
    <source>
        <strain evidence="22 23">DSM 16500</strain>
    </source>
</reference>
<keyword evidence="11 19" id="KW-1133">Transmembrane helix</keyword>
<evidence type="ECO:0000256" key="18">
    <source>
        <dbReference type="RuleBase" id="RU003794"/>
    </source>
</evidence>
<feature type="transmembrane region" description="Helical" evidence="19">
    <location>
        <begin position="130"/>
        <end position="152"/>
    </location>
</feature>
<protein>
    <recommendedName>
        <fullName evidence="16 18">Prepilin leader peptidase/N-methyltransferase</fullName>
        <ecNumber evidence="18">2.1.1.-</ecNumber>
        <ecNumber evidence="15 18">3.4.23.43</ecNumber>
    </recommendedName>
</protein>
<comment type="catalytic activity">
    <reaction evidence="14 18">
        <text>Typically cleaves a -Gly-|-Phe- bond to release an N-terminal, basic peptide of 5-8 residues from type IV prepilin, and then N-methylates the new N-terminal amino group, the methyl donor being S-adenosyl-L-methionine.</text>
        <dbReference type="EC" id="3.4.23.43"/>
    </reaction>
</comment>
<evidence type="ECO:0000256" key="1">
    <source>
        <dbReference type="ARBA" id="ARBA00004429"/>
    </source>
</evidence>
<dbReference type="RefSeq" id="WP_114834792.1">
    <property type="nucleotide sequence ID" value="NZ_LR699114.1"/>
</dbReference>
<keyword evidence="10 18" id="KW-0378">Hydrolase</keyword>
<accession>A0A370GDB6</accession>
<dbReference type="GO" id="GO:0008168">
    <property type="term" value="F:methyltransferase activity"/>
    <property type="evidence" value="ECO:0007669"/>
    <property type="project" value="UniProtKB-KW"/>
</dbReference>
<keyword evidence="9 18" id="KW-0812">Transmembrane</keyword>
<dbReference type="OrthoDB" id="9789291at2"/>
<keyword evidence="5 18" id="KW-0489">Methyltransferase</keyword>
<gene>
    <name evidence="22" type="ORF">C8D86_1174</name>
</gene>
<dbReference type="PANTHER" id="PTHR30487">
    <property type="entry name" value="TYPE 4 PREPILIN-LIKE PROTEINS LEADER PEPTIDE-PROCESSING ENZYME"/>
    <property type="match status" value="1"/>
</dbReference>
<dbReference type="GO" id="GO:0032259">
    <property type="term" value="P:methylation"/>
    <property type="evidence" value="ECO:0007669"/>
    <property type="project" value="UniProtKB-KW"/>
</dbReference>
<comment type="similarity">
    <text evidence="2 17">Belongs to the peptidase A24 family.</text>
</comment>
<dbReference type="InterPro" id="IPR010627">
    <property type="entry name" value="Prepilin_pept_A24_N"/>
</dbReference>
<dbReference type="AlphaFoldDB" id="A0A370GDB6"/>
<feature type="domain" description="Prepilin type IV endopeptidase peptidase" evidence="20">
    <location>
        <begin position="136"/>
        <end position="245"/>
    </location>
</feature>
<evidence type="ECO:0000256" key="8">
    <source>
        <dbReference type="ARBA" id="ARBA00022691"/>
    </source>
</evidence>
<dbReference type="InterPro" id="IPR014032">
    <property type="entry name" value="Peptidase_A24A_bac"/>
</dbReference>
<evidence type="ECO:0000256" key="13">
    <source>
        <dbReference type="ARBA" id="ARBA00023268"/>
    </source>
</evidence>
<evidence type="ECO:0000256" key="4">
    <source>
        <dbReference type="ARBA" id="ARBA00022519"/>
    </source>
</evidence>
<dbReference type="EC" id="3.4.23.43" evidence="15 18"/>
<dbReference type="EC" id="2.1.1.-" evidence="18"/>
<dbReference type="Pfam" id="PF06750">
    <property type="entry name" value="A24_N_bact"/>
    <property type="match status" value="1"/>
</dbReference>